<proteinExistence type="predicted"/>
<dbReference type="RefSeq" id="WP_285429600.1">
    <property type="nucleotide sequence ID" value="NZ_JASJUS010000001.1"/>
</dbReference>
<accession>A0ABT7ITV5</accession>
<keyword evidence="1" id="KW-0812">Transmembrane</keyword>
<evidence type="ECO:0000313" key="2">
    <source>
        <dbReference type="EMBL" id="MDL2074893.1"/>
    </source>
</evidence>
<gene>
    <name evidence="2" type="ORF">QNN03_00410</name>
</gene>
<sequence>MTTALVSAFLFVHGLLHLAVWLPHGAAEQPFDPRHSWVLAAAGAPRARSVDRAAIGLASVTAMLYVIAGASAAAQSSGWTTAALLAAASGLLLKALWFDPWLTLGVLLDVGVIAAVLASWPGALF</sequence>
<name>A0ABT7ITV5_9ACTN</name>
<feature type="transmembrane region" description="Helical" evidence="1">
    <location>
        <begin position="79"/>
        <end position="98"/>
    </location>
</feature>
<evidence type="ECO:0000256" key="1">
    <source>
        <dbReference type="SAM" id="Phobius"/>
    </source>
</evidence>
<feature type="transmembrane region" description="Helical" evidence="1">
    <location>
        <begin position="53"/>
        <end position="72"/>
    </location>
</feature>
<keyword evidence="1" id="KW-1133">Transmembrane helix</keyword>
<dbReference type="Proteomes" id="UP001241926">
    <property type="component" value="Unassembled WGS sequence"/>
</dbReference>
<evidence type="ECO:0000313" key="3">
    <source>
        <dbReference type="Proteomes" id="UP001241926"/>
    </source>
</evidence>
<keyword evidence="3" id="KW-1185">Reference proteome</keyword>
<dbReference type="EMBL" id="JASJUS010000001">
    <property type="protein sequence ID" value="MDL2074893.1"/>
    <property type="molecule type" value="Genomic_DNA"/>
</dbReference>
<keyword evidence="1" id="KW-0472">Membrane</keyword>
<organism evidence="2 3">
    <name type="scientific">Streptomyces fuscus</name>
    <dbReference type="NCBI Taxonomy" id="3048495"/>
    <lineage>
        <taxon>Bacteria</taxon>
        <taxon>Bacillati</taxon>
        <taxon>Actinomycetota</taxon>
        <taxon>Actinomycetes</taxon>
        <taxon>Kitasatosporales</taxon>
        <taxon>Streptomycetaceae</taxon>
        <taxon>Streptomyces</taxon>
    </lineage>
</organism>
<feature type="transmembrane region" description="Helical" evidence="1">
    <location>
        <begin position="104"/>
        <end position="124"/>
    </location>
</feature>
<reference evidence="2 3" key="1">
    <citation type="submission" date="2023-05" db="EMBL/GenBank/DDBJ databases">
        <title>Streptomyces fuscus sp. nov., a brown-black pigment producing actinomyces isolated from dry sand of Sea duck farm.</title>
        <authorList>
            <person name="Xie J."/>
            <person name="Shen N."/>
        </authorList>
    </citation>
    <scope>NUCLEOTIDE SEQUENCE [LARGE SCALE GENOMIC DNA]</scope>
    <source>
        <strain evidence="2 3">GXMU-J15</strain>
    </source>
</reference>
<protein>
    <submittedName>
        <fullName evidence="2">Uncharacterized protein</fullName>
    </submittedName>
</protein>
<comment type="caution">
    <text evidence="2">The sequence shown here is derived from an EMBL/GenBank/DDBJ whole genome shotgun (WGS) entry which is preliminary data.</text>
</comment>